<evidence type="ECO:0000256" key="2">
    <source>
        <dbReference type="SAM" id="Phobius"/>
    </source>
</evidence>
<evidence type="ECO:0000313" key="3">
    <source>
        <dbReference type="EMBL" id="GMI34925.1"/>
    </source>
</evidence>
<evidence type="ECO:0000313" key="4">
    <source>
        <dbReference type="Proteomes" id="UP001165065"/>
    </source>
</evidence>
<keyword evidence="2" id="KW-0472">Membrane</keyword>
<feature type="compositionally biased region" description="Basic residues" evidence="1">
    <location>
        <begin position="238"/>
        <end position="252"/>
    </location>
</feature>
<keyword evidence="2" id="KW-0812">Transmembrane</keyword>
<dbReference type="AlphaFoldDB" id="A0A9W7L776"/>
<feature type="transmembrane region" description="Helical" evidence="2">
    <location>
        <begin position="24"/>
        <end position="45"/>
    </location>
</feature>
<organism evidence="3 4">
    <name type="scientific">Triparma columacea</name>
    <dbReference type="NCBI Taxonomy" id="722753"/>
    <lineage>
        <taxon>Eukaryota</taxon>
        <taxon>Sar</taxon>
        <taxon>Stramenopiles</taxon>
        <taxon>Ochrophyta</taxon>
        <taxon>Bolidophyceae</taxon>
        <taxon>Parmales</taxon>
        <taxon>Triparmaceae</taxon>
        <taxon>Triparma</taxon>
    </lineage>
</organism>
<dbReference type="EMBL" id="BRYA01000888">
    <property type="protein sequence ID" value="GMI34925.1"/>
    <property type="molecule type" value="Genomic_DNA"/>
</dbReference>
<keyword evidence="4" id="KW-1185">Reference proteome</keyword>
<feature type="region of interest" description="Disordered" evidence="1">
    <location>
        <begin position="222"/>
        <end position="252"/>
    </location>
</feature>
<feature type="transmembrane region" description="Helical" evidence="2">
    <location>
        <begin position="108"/>
        <end position="128"/>
    </location>
</feature>
<reference evidence="4" key="1">
    <citation type="journal article" date="2023" name="Commun. Biol.">
        <title>Genome analysis of Parmales, the sister group of diatoms, reveals the evolutionary specialization of diatoms from phago-mixotrophs to photoautotrophs.</title>
        <authorList>
            <person name="Ban H."/>
            <person name="Sato S."/>
            <person name="Yoshikawa S."/>
            <person name="Yamada K."/>
            <person name="Nakamura Y."/>
            <person name="Ichinomiya M."/>
            <person name="Sato N."/>
            <person name="Blanc-Mathieu R."/>
            <person name="Endo H."/>
            <person name="Kuwata A."/>
            <person name="Ogata H."/>
        </authorList>
    </citation>
    <scope>NUCLEOTIDE SEQUENCE [LARGE SCALE GENOMIC DNA]</scope>
</reference>
<feature type="transmembrane region" description="Helical" evidence="2">
    <location>
        <begin position="140"/>
        <end position="160"/>
    </location>
</feature>
<sequence>MTGPEKTKLQGKPEFYLFPQTKHWLRYIAALAMVSHIIGASWVLYSLSLGGNNWVESLKFGRKLLNLKDPNYDHDEHTILHVWMCALQFRYIITDSYAVYQAFVNRRLLFTSVSTHLLEGFVCSLFFIGHSTLTESKDCFVFGFTCIVWTLVWFGAYVAMNVEKMKDKISRARQRLKRMRRAARFSTKSDLFGSFSDTEPNMFKRRLKKSFDSLNNLVKFQSTDGEGDSSEESDRFVHKMVRRRRQQKRSTS</sequence>
<dbReference type="Proteomes" id="UP001165065">
    <property type="component" value="Unassembled WGS sequence"/>
</dbReference>
<gene>
    <name evidence="3" type="ORF">TrCOL_g10973</name>
</gene>
<evidence type="ECO:0000256" key="1">
    <source>
        <dbReference type="SAM" id="MobiDB-lite"/>
    </source>
</evidence>
<comment type="caution">
    <text evidence="3">The sequence shown here is derived from an EMBL/GenBank/DDBJ whole genome shotgun (WGS) entry which is preliminary data.</text>
</comment>
<proteinExistence type="predicted"/>
<accession>A0A9W7L776</accession>
<keyword evidence="2" id="KW-1133">Transmembrane helix</keyword>
<protein>
    <submittedName>
        <fullName evidence="3">Uncharacterized protein</fullName>
    </submittedName>
</protein>
<dbReference type="OrthoDB" id="203045at2759"/>
<name>A0A9W7L776_9STRA</name>